<sequence>MNATNALRLGSSPAGGRLDTTLGANTTMNMDATSSQAPNIRRFGSTVQARRATRGTHAAPRIPLQSSYARFVQTLLQEKAAQQWADELVRRESELNVNVKQLRADLLREEHLRESEVAERQAQLVQLQVELRTLQQRLADREADVRQHAAATAEGHQRRAQEQDDVIQRAQQAEEAALTAEARAHELFARHLQQRTADSEALAADWAQKNAHDIRRAEQLKLGSEQERQTCADRLAEVLQEREAQITRQTERDAQQKEKEEAAAAAAARRDQMYAAASLLEAAVKAMLTRHAIQKASKSASPRQREKAASRCT</sequence>
<organism evidence="7 8">
    <name type="scientific">Strigomonas culicis</name>
    <dbReference type="NCBI Taxonomy" id="28005"/>
    <lineage>
        <taxon>Eukaryota</taxon>
        <taxon>Discoba</taxon>
        <taxon>Euglenozoa</taxon>
        <taxon>Kinetoplastea</taxon>
        <taxon>Metakinetoplastina</taxon>
        <taxon>Trypanosomatida</taxon>
        <taxon>Trypanosomatidae</taxon>
        <taxon>Strigomonadinae</taxon>
        <taxon>Strigomonas</taxon>
    </lineage>
</organism>
<dbReference type="GO" id="GO:0044782">
    <property type="term" value="P:cilium organization"/>
    <property type="evidence" value="ECO:0007669"/>
    <property type="project" value="TreeGrafter"/>
</dbReference>
<evidence type="ECO:0000256" key="2">
    <source>
        <dbReference type="ARBA" id="ARBA00004316"/>
    </source>
</evidence>
<feature type="compositionally biased region" description="Basic and acidic residues" evidence="6">
    <location>
        <begin position="303"/>
        <end position="313"/>
    </location>
</feature>
<dbReference type="GO" id="GO:0031514">
    <property type="term" value="C:motile cilium"/>
    <property type="evidence" value="ECO:0007669"/>
    <property type="project" value="TreeGrafter"/>
</dbReference>
<proteinExistence type="predicted"/>
<keyword evidence="4" id="KW-0206">Cytoskeleton</keyword>
<dbReference type="PANTHER" id="PTHR14871">
    <property type="entry name" value="DYNEIN REGULATORY COMPLEX PROTEIN 9"/>
    <property type="match status" value="1"/>
</dbReference>
<dbReference type="InterPro" id="IPR042618">
    <property type="entry name" value="IQCG"/>
</dbReference>
<evidence type="ECO:0000256" key="1">
    <source>
        <dbReference type="ARBA" id="ARBA00004245"/>
    </source>
</evidence>
<feature type="region of interest" description="Disordered" evidence="6">
    <location>
        <begin position="1"/>
        <end position="21"/>
    </location>
</feature>
<name>S9VBU4_9TRYP</name>
<evidence type="ECO:0000313" key="7">
    <source>
        <dbReference type="EMBL" id="EPY24486.1"/>
    </source>
</evidence>
<feature type="region of interest" description="Disordered" evidence="6">
    <location>
        <begin position="291"/>
        <end position="313"/>
    </location>
</feature>
<evidence type="ECO:0000256" key="6">
    <source>
        <dbReference type="SAM" id="MobiDB-lite"/>
    </source>
</evidence>
<dbReference type="PANTHER" id="PTHR14871:SF1">
    <property type="entry name" value="DYNEIN REGULATORY COMPLEX PROTEIN 9"/>
    <property type="match status" value="1"/>
</dbReference>
<protein>
    <submittedName>
        <fullName evidence="7">Uncharacterized protein</fullName>
    </submittedName>
</protein>
<dbReference type="GO" id="GO:0005737">
    <property type="term" value="C:cytoplasm"/>
    <property type="evidence" value="ECO:0007669"/>
    <property type="project" value="TreeGrafter"/>
</dbReference>
<evidence type="ECO:0000256" key="5">
    <source>
        <dbReference type="ARBA" id="ARBA00023273"/>
    </source>
</evidence>
<keyword evidence="5" id="KW-0966">Cell projection</keyword>
<gene>
    <name evidence="7" type="ORF">STCU_07156</name>
</gene>
<accession>S9VBU4</accession>
<dbReference type="AlphaFoldDB" id="S9VBU4"/>
<keyword evidence="8" id="KW-1185">Reference proteome</keyword>
<comment type="subcellular location">
    <subcellularLocation>
        <location evidence="2">Cell projection</location>
    </subcellularLocation>
    <subcellularLocation>
        <location evidence="1">Cytoplasm</location>
        <location evidence="1">Cytoskeleton</location>
    </subcellularLocation>
</comment>
<dbReference type="EMBL" id="ATMH01007156">
    <property type="protein sequence ID" value="EPY24486.1"/>
    <property type="molecule type" value="Genomic_DNA"/>
</dbReference>
<evidence type="ECO:0000313" key="8">
    <source>
        <dbReference type="Proteomes" id="UP000015354"/>
    </source>
</evidence>
<evidence type="ECO:0000256" key="3">
    <source>
        <dbReference type="ARBA" id="ARBA00022490"/>
    </source>
</evidence>
<dbReference type="OrthoDB" id="10254713at2759"/>
<keyword evidence="3" id="KW-0963">Cytoplasm</keyword>
<evidence type="ECO:0000256" key="4">
    <source>
        <dbReference type="ARBA" id="ARBA00023212"/>
    </source>
</evidence>
<dbReference type="Proteomes" id="UP000015354">
    <property type="component" value="Unassembled WGS sequence"/>
</dbReference>
<comment type="caution">
    <text evidence="7">The sequence shown here is derived from an EMBL/GenBank/DDBJ whole genome shotgun (WGS) entry which is preliminary data.</text>
</comment>
<reference evidence="7 8" key="1">
    <citation type="journal article" date="2013" name="PLoS ONE">
        <title>Predicting the Proteins of Angomonas deanei, Strigomonas culicis and Their Respective Endosymbionts Reveals New Aspects of the Trypanosomatidae Family.</title>
        <authorList>
            <person name="Motta M.C."/>
            <person name="Martins A.C."/>
            <person name="de Souza S.S."/>
            <person name="Catta-Preta C.M."/>
            <person name="Silva R."/>
            <person name="Klein C.C."/>
            <person name="de Almeida L.G."/>
            <person name="de Lima Cunha O."/>
            <person name="Ciapina L.P."/>
            <person name="Brocchi M."/>
            <person name="Colabardini A.C."/>
            <person name="de Araujo Lima B."/>
            <person name="Machado C.R."/>
            <person name="de Almeida Soares C.M."/>
            <person name="Probst C.M."/>
            <person name="de Menezes C.B."/>
            <person name="Thompson C.E."/>
            <person name="Bartholomeu D.C."/>
            <person name="Gradia D.F."/>
            <person name="Pavoni D.P."/>
            <person name="Grisard E.C."/>
            <person name="Fantinatti-Garboggini F."/>
            <person name="Marchini F.K."/>
            <person name="Rodrigues-Luiz G.F."/>
            <person name="Wagner G."/>
            <person name="Goldman G.H."/>
            <person name="Fietto J.L."/>
            <person name="Elias M.C."/>
            <person name="Goldman M.H."/>
            <person name="Sagot M.F."/>
            <person name="Pereira M."/>
            <person name="Stoco P.H."/>
            <person name="de Mendonca-Neto R.P."/>
            <person name="Teixeira S.M."/>
            <person name="Maciel T.E."/>
            <person name="de Oliveira Mendes T.A."/>
            <person name="Urmenyi T.P."/>
            <person name="de Souza W."/>
            <person name="Schenkman S."/>
            <person name="de Vasconcelos A.T."/>
        </authorList>
    </citation>
    <scope>NUCLEOTIDE SEQUENCE [LARGE SCALE GENOMIC DNA]</scope>
</reference>
<dbReference type="GO" id="GO:0005856">
    <property type="term" value="C:cytoskeleton"/>
    <property type="evidence" value="ECO:0007669"/>
    <property type="project" value="UniProtKB-SubCell"/>
</dbReference>
<feature type="region of interest" description="Disordered" evidence="6">
    <location>
        <begin position="146"/>
        <end position="166"/>
    </location>
</feature>